<name>A0ABD6EKI1_9BILA</name>
<dbReference type="GO" id="GO:0005739">
    <property type="term" value="C:mitochondrion"/>
    <property type="evidence" value="ECO:0007669"/>
    <property type="project" value="UniProtKB-SubCell"/>
</dbReference>
<evidence type="ECO:0000256" key="9">
    <source>
        <dbReference type="ARBA" id="ARBA00022946"/>
    </source>
</evidence>
<keyword evidence="8 25" id="KW-0460">Magnesium</keyword>
<comment type="cofactor">
    <cofactor evidence="1">
        <name>Mg(2+)</name>
        <dbReference type="ChEBI" id="CHEBI:18420"/>
    </cofactor>
</comment>
<keyword evidence="9" id="KW-0809">Transit peptide</keyword>
<evidence type="ECO:0000256" key="24">
    <source>
        <dbReference type="PIRSR" id="PIRSR015582-1"/>
    </source>
</evidence>
<keyword evidence="7" id="KW-0378">Hydrolase</keyword>
<evidence type="ECO:0000256" key="6">
    <source>
        <dbReference type="ARBA" id="ARBA00022723"/>
    </source>
</evidence>
<evidence type="ECO:0000256" key="8">
    <source>
        <dbReference type="ARBA" id="ARBA00022842"/>
    </source>
</evidence>
<dbReference type="Pfam" id="PF03328">
    <property type="entry name" value="HpcH_HpaI"/>
    <property type="match status" value="1"/>
</dbReference>
<evidence type="ECO:0000256" key="19">
    <source>
        <dbReference type="ARBA" id="ARBA00066840"/>
    </source>
</evidence>
<dbReference type="InterPro" id="IPR005000">
    <property type="entry name" value="Aldolase/citrate-lyase_domain"/>
</dbReference>
<evidence type="ECO:0000313" key="28">
    <source>
        <dbReference type="Proteomes" id="UP001608902"/>
    </source>
</evidence>
<evidence type="ECO:0000256" key="7">
    <source>
        <dbReference type="ARBA" id="ARBA00022801"/>
    </source>
</evidence>
<keyword evidence="12" id="KW-0456">Lyase</keyword>
<proteinExistence type="inferred from homology"/>
<dbReference type="GO" id="GO:0016787">
    <property type="term" value="F:hydrolase activity"/>
    <property type="evidence" value="ECO:0007669"/>
    <property type="project" value="UniProtKB-KW"/>
</dbReference>
<keyword evidence="5" id="KW-0808">Transferase</keyword>
<dbReference type="GO" id="GO:0047777">
    <property type="term" value="F:(S)-citramalyl-CoA lyase activity"/>
    <property type="evidence" value="ECO:0007669"/>
    <property type="project" value="UniProtKB-EC"/>
</dbReference>
<gene>
    <name evidence="27" type="ORF">AB6A40_004182</name>
</gene>
<dbReference type="InterPro" id="IPR015813">
    <property type="entry name" value="Pyrv/PenolPyrv_kinase-like_dom"/>
</dbReference>
<comment type="catalytic activity">
    <reaction evidence="13">
        <text>glyoxylate + acetyl-CoA + H2O = (S)-malate + CoA + H(+)</text>
        <dbReference type="Rhea" id="RHEA:18181"/>
        <dbReference type="ChEBI" id="CHEBI:15377"/>
        <dbReference type="ChEBI" id="CHEBI:15378"/>
        <dbReference type="ChEBI" id="CHEBI:15589"/>
        <dbReference type="ChEBI" id="CHEBI:36655"/>
        <dbReference type="ChEBI" id="CHEBI:57287"/>
        <dbReference type="ChEBI" id="CHEBI:57288"/>
        <dbReference type="EC" id="2.3.3.9"/>
    </reaction>
</comment>
<dbReference type="InterPro" id="IPR040186">
    <property type="entry name" value="Citramalyl-CoA_lyase"/>
</dbReference>
<sequence>MCWEYYHLRISMLTMSRVMRSIRPLPSLSRAYCSAGAKSSKSQSRYVPRRALLYVPGSSQKMLGKVPNIDVDCLVLEMEDGVASNAKVEARKNIRKYLDELPTKPKHKCFELGVRVNSIASQLLYDDVQELAKAEILPDAFMIPKVDSIDDLAAIFDIFRSLYGADRVTNTDTRMVIWIESARALLDAPRILNAAVNMHKSAGFFKIDAVVFGSDDYCADIGAIRTKEATENIYARQRFLACCKAFRLQAIDSVFIDIKDTEGLRRQCDEGAAWGFDGKQVIHPTQIPVVQEAFLPSTNRVEWAQQLMEEFAQYEKAGKGAFTFRGHMVDRPLLLQAMNILLLKSGLRHSAEPDLA</sequence>
<dbReference type="GO" id="GO:0004474">
    <property type="term" value="F:malate synthase activity"/>
    <property type="evidence" value="ECO:0007669"/>
    <property type="project" value="UniProtKB-EC"/>
</dbReference>
<dbReference type="Gene3D" id="3.20.20.60">
    <property type="entry name" value="Phosphoenolpyruvate-binding domains"/>
    <property type="match status" value="1"/>
</dbReference>
<organism evidence="27 28">
    <name type="scientific">Gnathostoma spinigerum</name>
    <dbReference type="NCBI Taxonomy" id="75299"/>
    <lineage>
        <taxon>Eukaryota</taxon>
        <taxon>Metazoa</taxon>
        <taxon>Ecdysozoa</taxon>
        <taxon>Nematoda</taxon>
        <taxon>Chromadorea</taxon>
        <taxon>Rhabditida</taxon>
        <taxon>Spirurina</taxon>
        <taxon>Gnathostomatomorpha</taxon>
        <taxon>Gnathostomatoidea</taxon>
        <taxon>Gnathostomatidae</taxon>
        <taxon>Gnathostoma</taxon>
    </lineage>
</organism>
<evidence type="ECO:0000256" key="2">
    <source>
        <dbReference type="ARBA" id="ARBA00004173"/>
    </source>
</evidence>
<comment type="caution">
    <text evidence="27">The sequence shown here is derived from an EMBL/GenBank/DDBJ whole genome shotgun (WGS) entry which is preliminary data.</text>
</comment>
<accession>A0ABD6EKI1</accession>
<dbReference type="EMBL" id="JBGFUD010002328">
    <property type="protein sequence ID" value="MFH4977473.1"/>
    <property type="molecule type" value="Genomic_DNA"/>
</dbReference>
<evidence type="ECO:0000256" key="25">
    <source>
        <dbReference type="PIRSR" id="PIRSR015582-2"/>
    </source>
</evidence>
<evidence type="ECO:0000256" key="23">
    <source>
        <dbReference type="ARBA" id="ARBA00083020"/>
    </source>
</evidence>
<dbReference type="GO" id="GO:0046872">
    <property type="term" value="F:metal ion binding"/>
    <property type="evidence" value="ECO:0007669"/>
    <property type="project" value="UniProtKB-KW"/>
</dbReference>
<dbReference type="EC" id="4.1.3.25" evidence="19"/>
<evidence type="ECO:0000256" key="16">
    <source>
        <dbReference type="ARBA" id="ARBA00055540"/>
    </source>
</evidence>
<feature type="binding site" evidence="25">
    <location>
        <position position="180"/>
    </location>
    <ligand>
        <name>Mg(2+)</name>
        <dbReference type="ChEBI" id="CHEBI:18420"/>
    </ligand>
</feature>
<dbReference type="AlphaFoldDB" id="A0ABD6EKI1"/>
<dbReference type="PANTHER" id="PTHR11105">
    <property type="entry name" value="CITRATE LYASE SUBUNIT BETA-RELATED"/>
    <property type="match status" value="1"/>
</dbReference>
<evidence type="ECO:0000256" key="21">
    <source>
        <dbReference type="ARBA" id="ARBA00076231"/>
    </source>
</evidence>
<dbReference type="EC" id="2.3.3.9" evidence="4"/>
<evidence type="ECO:0000256" key="22">
    <source>
        <dbReference type="ARBA" id="ARBA00076788"/>
    </source>
</evidence>
<feature type="binding site" evidence="24">
    <location>
        <position position="180"/>
    </location>
    <ligand>
        <name>substrate</name>
    </ligand>
</feature>
<dbReference type="EC" id="3.1.2.30" evidence="18"/>
<feature type="binding site" evidence="25">
    <location>
        <position position="216"/>
    </location>
    <ligand>
        <name>Mg(2+)</name>
        <dbReference type="ChEBI" id="CHEBI:18420"/>
    </ligand>
</feature>
<comment type="subcellular location">
    <subcellularLocation>
        <location evidence="2">Mitochondrion</location>
    </subcellularLocation>
</comment>
<evidence type="ECO:0000256" key="13">
    <source>
        <dbReference type="ARBA" id="ARBA00047918"/>
    </source>
</evidence>
<evidence type="ECO:0000259" key="26">
    <source>
        <dbReference type="Pfam" id="PF03328"/>
    </source>
</evidence>
<keyword evidence="28" id="KW-1185">Reference proteome</keyword>
<evidence type="ECO:0000256" key="3">
    <source>
        <dbReference type="ARBA" id="ARBA00011233"/>
    </source>
</evidence>
<reference evidence="27 28" key="1">
    <citation type="submission" date="2024-08" db="EMBL/GenBank/DDBJ databases">
        <title>Gnathostoma spinigerum genome.</title>
        <authorList>
            <person name="Gonzalez-Bertolin B."/>
            <person name="Monzon S."/>
            <person name="Zaballos A."/>
            <person name="Jimenez P."/>
            <person name="Dekumyoy P."/>
            <person name="Varona S."/>
            <person name="Cuesta I."/>
            <person name="Sumanam S."/>
            <person name="Adisakwattana P."/>
            <person name="Gasser R.B."/>
            <person name="Hernandez-Gonzalez A."/>
            <person name="Young N.D."/>
            <person name="Perteguer M.J."/>
        </authorList>
    </citation>
    <scope>NUCLEOTIDE SEQUENCE [LARGE SCALE GENOMIC DNA]</scope>
    <source>
        <strain evidence="27">AL3</strain>
        <tissue evidence="27">Liver</tissue>
    </source>
</reference>
<evidence type="ECO:0000256" key="17">
    <source>
        <dbReference type="ARBA" id="ARBA00061542"/>
    </source>
</evidence>
<dbReference type="InterPro" id="IPR011206">
    <property type="entry name" value="Citrate_lyase_beta/mcl1/mcl2"/>
</dbReference>
<feature type="domain" description="HpcH/HpaI aldolase/citrate lyase" evidence="26">
    <location>
        <begin position="50"/>
        <end position="284"/>
    </location>
</feature>
<evidence type="ECO:0000256" key="15">
    <source>
        <dbReference type="ARBA" id="ARBA00051672"/>
    </source>
</evidence>
<evidence type="ECO:0000256" key="12">
    <source>
        <dbReference type="ARBA" id="ARBA00023239"/>
    </source>
</evidence>
<dbReference type="InterPro" id="IPR040442">
    <property type="entry name" value="Pyrv_kinase-like_dom_sf"/>
</dbReference>
<evidence type="ECO:0000256" key="11">
    <source>
        <dbReference type="ARBA" id="ARBA00023128"/>
    </source>
</evidence>
<comment type="function">
    <text evidence="16">Mitochondrial citramalyl-CoA lyase indirectly involved in the vitamin B12 metabolism. Converts citramalyl-CoA into acetyl-CoA and pyruvate in the C5-dicarboxylate catabolism pathway. The C5-dicarboxylate catabolism pathway is required to detoxify itaconate, a vitamin B12-poisoning metabolite. Also acts as a malate synthase in vitro, converting glyoxylate and acetyl-CoA to malate. Also displays malyl-CoA thioesterase activity. Also acts as a beta-methylmalate synthase in vitro, by mediating conversion of glyoxylate and propionyl-CoA to beta-methylmalate. Also has very weak citramalate synthase activity in vitro.</text>
</comment>
<keyword evidence="11" id="KW-0496">Mitochondrion</keyword>
<keyword evidence="10" id="KW-0007">Acetylation</keyword>
<evidence type="ECO:0000256" key="4">
    <source>
        <dbReference type="ARBA" id="ARBA00012636"/>
    </source>
</evidence>
<evidence type="ECO:0000256" key="20">
    <source>
        <dbReference type="ARBA" id="ARBA00072098"/>
    </source>
</evidence>
<comment type="subunit">
    <text evidence="3">Homotrimer.</text>
</comment>
<feature type="binding site" evidence="24">
    <location>
        <position position="115"/>
    </location>
    <ligand>
        <name>substrate</name>
    </ligand>
</feature>
<keyword evidence="6 25" id="KW-0479">Metal-binding</keyword>
<evidence type="ECO:0000256" key="10">
    <source>
        <dbReference type="ARBA" id="ARBA00022990"/>
    </source>
</evidence>
<evidence type="ECO:0000313" key="27">
    <source>
        <dbReference type="EMBL" id="MFH4977473.1"/>
    </source>
</evidence>
<dbReference type="PANTHER" id="PTHR11105:SF0">
    <property type="entry name" value="CITRAMALYL-COA LYASE, MITOCHONDRIAL"/>
    <property type="match status" value="1"/>
</dbReference>
<protein>
    <recommendedName>
        <fullName evidence="20">Citramalyl-CoA lyase, mitochondrial</fullName>
        <ecNumber evidence="4">2.3.3.9</ecNumber>
        <ecNumber evidence="18">3.1.2.30</ecNumber>
        <ecNumber evidence="19">4.1.3.25</ecNumber>
    </recommendedName>
    <alternativeName>
        <fullName evidence="22">(3S)-malyl-CoA thioesterase</fullName>
    </alternativeName>
    <alternativeName>
        <fullName evidence="23">Beta-methylmalate synthase</fullName>
    </alternativeName>
    <alternativeName>
        <fullName evidence="21">Malate synthase</fullName>
    </alternativeName>
</protein>
<evidence type="ECO:0000256" key="1">
    <source>
        <dbReference type="ARBA" id="ARBA00001946"/>
    </source>
</evidence>
<evidence type="ECO:0000256" key="5">
    <source>
        <dbReference type="ARBA" id="ARBA00022679"/>
    </source>
</evidence>
<evidence type="ECO:0000256" key="18">
    <source>
        <dbReference type="ARBA" id="ARBA00066460"/>
    </source>
</evidence>
<dbReference type="FunFam" id="3.20.20.60:FF:000014">
    <property type="entry name" value="Citrate lyase subunit beta-like protein"/>
    <property type="match status" value="1"/>
</dbReference>
<evidence type="ECO:0000256" key="14">
    <source>
        <dbReference type="ARBA" id="ARBA00051623"/>
    </source>
</evidence>
<dbReference type="SUPFAM" id="SSF51621">
    <property type="entry name" value="Phosphoenolpyruvate/pyruvate domain"/>
    <property type="match status" value="1"/>
</dbReference>
<dbReference type="Proteomes" id="UP001608902">
    <property type="component" value="Unassembled WGS sequence"/>
</dbReference>
<dbReference type="GO" id="GO:0106064">
    <property type="term" value="P:regulation of cobalamin metabolic process"/>
    <property type="evidence" value="ECO:0007669"/>
    <property type="project" value="UniProtKB-ARBA"/>
</dbReference>
<comment type="catalytic activity">
    <reaction evidence="14">
        <text>propanoyl-CoA + glyoxylate + H2O = 3-methylmalate + CoA + H(+)</text>
        <dbReference type="Rhea" id="RHEA:47628"/>
        <dbReference type="ChEBI" id="CHEBI:15377"/>
        <dbReference type="ChEBI" id="CHEBI:15378"/>
        <dbReference type="ChEBI" id="CHEBI:36655"/>
        <dbReference type="ChEBI" id="CHEBI:57287"/>
        <dbReference type="ChEBI" id="CHEBI:57392"/>
        <dbReference type="ChEBI" id="CHEBI:87810"/>
    </reaction>
</comment>
<comment type="catalytic activity">
    <reaction evidence="15">
        <text>(3S)-citramalyl-CoA = pyruvate + acetyl-CoA</text>
        <dbReference type="Rhea" id="RHEA:22612"/>
        <dbReference type="ChEBI" id="CHEBI:15361"/>
        <dbReference type="ChEBI" id="CHEBI:57288"/>
        <dbReference type="ChEBI" id="CHEBI:58668"/>
        <dbReference type="EC" id="4.1.3.25"/>
    </reaction>
</comment>
<dbReference type="PIRSF" id="PIRSF015582">
    <property type="entry name" value="Cit_lyase_B"/>
    <property type="match status" value="1"/>
</dbReference>
<comment type="similarity">
    <text evidence="17">Belongs to the HpcH/HpaI aldolase family. Citrate lyase beta subunit-like subfamily.</text>
</comment>